<keyword evidence="3" id="KW-0175">Coiled coil</keyword>
<protein>
    <submittedName>
        <fullName evidence="6">Vesicle-associated membrane protein 4</fullName>
    </submittedName>
</protein>
<dbReference type="PROSITE" id="PS00417">
    <property type="entry name" value="SYNAPTOBREVIN"/>
    <property type="match status" value="1"/>
</dbReference>
<evidence type="ECO:0000256" key="1">
    <source>
        <dbReference type="ARBA" id="ARBA00008025"/>
    </source>
</evidence>
<dbReference type="Gene3D" id="1.20.5.110">
    <property type="match status" value="1"/>
</dbReference>
<gene>
    <name evidence="6" type="ORF">D623_10032036</name>
</gene>
<dbReference type="GO" id="GO:0031201">
    <property type="term" value="C:SNARE complex"/>
    <property type="evidence" value="ECO:0007669"/>
    <property type="project" value="TreeGrafter"/>
</dbReference>
<dbReference type="GO" id="GO:0005802">
    <property type="term" value="C:trans-Golgi network"/>
    <property type="evidence" value="ECO:0007669"/>
    <property type="project" value="TreeGrafter"/>
</dbReference>
<reference evidence="6 7" key="1">
    <citation type="journal article" date="2013" name="Nat. Commun.">
        <title>Genome analysis reveals insights into physiology and longevity of the Brandt's bat Myotis brandtii.</title>
        <authorList>
            <person name="Seim I."/>
            <person name="Fang X."/>
            <person name="Xiong Z."/>
            <person name="Lobanov A.V."/>
            <person name="Huang Z."/>
            <person name="Ma S."/>
            <person name="Feng Y."/>
            <person name="Turanov A.A."/>
            <person name="Zhu Y."/>
            <person name="Lenz T.L."/>
            <person name="Gerashchenko M.V."/>
            <person name="Fan D."/>
            <person name="Hee Yim S."/>
            <person name="Yao X."/>
            <person name="Jordan D."/>
            <person name="Xiong Y."/>
            <person name="Ma Y."/>
            <person name="Lyapunov A.N."/>
            <person name="Chen G."/>
            <person name="Kulakova O.I."/>
            <person name="Sun Y."/>
            <person name="Lee S.G."/>
            <person name="Bronson R.T."/>
            <person name="Moskalev A.A."/>
            <person name="Sunyaev S.R."/>
            <person name="Zhang G."/>
            <person name="Krogh A."/>
            <person name="Wang J."/>
            <person name="Gladyshev V.N."/>
        </authorList>
    </citation>
    <scope>NUCLEOTIDE SEQUENCE [LARGE SCALE GENOMIC DNA]</scope>
</reference>
<evidence type="ECO:0000256" key="3">
    <source>
        <dbReference type="PROSITE-ProRule" id="PRU00290"/>
    </source>
</evidence>
<evidence type="ECO:0000256" key="2">
    <source>
        <dbReference type="ARBA" id="ARBA00046280"/>
    </source>
</evidence>
<dbReference type="GO" id="GO:0090161">
    <property type="term" value="P:Golgi ribbon formation"/>
    <property type="evidence" value="ECO:0007669"/>
    <property type="project" value="InterPro"/>
</dbReference>
<keyword evidence="7" id="KW-1185">Reference proteome</keyword>
<dbReference type="CDD" id="cd15869">
    <property type="entry name" value="R-SNARE_VAMP4"/>
    <property type="match status" value="1"/>
</dbReference>
<organism evidence="6 7">
    <name type="scientific">Myotis brandtii</name>
    <name type="common">Brandt's bat</name>
    <dbReference type="NCBI Taxonomy" id="109478"/>
    <lineage>
        <taxon>Eukaryota</taxon>
        <taxon>Metazoa</taxon>
        <taxon>Chordata</taxon>
        <taxon>Craniata</taxon>
        <taxon>Vertebrata</taxon>
        <taxon>Euteleostomi</taxon>
        <taxon>Mammalia</taxon>
        <taxon>Eutheria</taxon>
        <taxon>Laurasiatheria</taxon>
        <taxon>Chiroptera</taxon>
        <taxon>Yangochiroptera</taxon>
        <taxon>Vespertilionidae</taxon>
        <taxon>Myotis</taxon>
    </lineage>
</organism>
<dbReference type="PANTHER" id="PTHR46897">
    <property type="entry name" value="VESICLE-ASSOCIATED MEMBRANE PROTEIN 4"/>
    <property type="match status" value="1"/>
</dbReference>
<comment type="similarity">
    <text evidence="1">Belongs to the synaptobrevin family.</text>
</comment>
<evidence type="ECO:0000313" key="6">
    <source>
        <dbReference type="EMBL" id="EPQ08651.1"/>
    </source>
</evidence>
<dbReference type="GO" id="GO:0035493">
    <property type="term" value="P:SNARE complex assembly"/>
    <property type="evidence" value="ECO:0007669"/>
    <property type="project" value="TreeGrafter"/>
</dbReference>
<proteinExistence type="inferred from homology"/>
<dbReference type="PANTHER" id="PTHR46897:SF1">
    <property type="entry name" value="VESICLE-ASSOCIATED MEMBRANE PROTEIN 4"/>
    <property type="match status" value="1"/>
</dbReference>
<dbReference type="AlphaFoldDB" id="S7MVT5"/>
<dbReference type="InterPro" id="IPR042887">
    <property type="entry name" value="VAMP4"/>
</dbReference>
<dbReference type="SUPFAM" id="SSF58038">
    <property type="entry name" value="SNARE fusion complex"/>
    <property type="match status" value="1"/>
</dbReference>
<evidence type="ECO:0000259" key="5">
    <source>
        <dbReference type="PROSITE" id="PS50892"/>
    </source>
</evidence>
<dbReference type="PROSITE" id="PS50892">
    <property type="entry name" value="V_SNARE"/>
    <property type="match status" value="1"/>
</dbReference>
<dbReference type="EMBL" id="KE162497">
    <property type="protein sequence ID" value="EPQ08651.1"/>
    <property type="molecule type" value="Genomic_DNA"/>
</dbReference>
<dbReference type="InterPro" id="IPR042855">
    <property type="entry name" value="V_SNARE_CC"/>
</dbReference>
<evidence type="ECO:0000256" key="4">
    <source>
        <dbReference type="SAM" id="MobiDB-lite"/>
    </source>
</evidence>
<feature type="domain" description="V-SNARE coiled-coil homology" evidence="5">
    <location>
        <begin position="35"/>
        <end position="95"/>
    </location>
</feature>
<evidence type="ECO:0000313" key="7">
    <source>
        <dbReference type="Proteomes" id="UP000052978"/>
    </source>
</evidence>
<feature type="region of interest" description="Disordered" evidence="4">
    <location>
        <begin position="1"/>
        <end position="30"/>
    </location>
</feature>
<comment type="subcellular location">
    <subcellularLocation>
        <location evidence="2">Endomembrane system</location>
        <topology evidence="2">Single-pass type IV membrane protein</topology>
    </subcellularLocation>
</comment>
<dbReference type="Pfam" id="PF00957">
    <property type="entry name" value="Synaptobrevin"/>
    <property type="match status" value="1"/>
</dbReference>
<name>S7MVT5_MYOBR</name>
<dbReference type="InterPro" id="IPR001388">
    <property type="entry name" value="Synaptobrevin-like"/>
</dbReference>
<sequence length="142" mass="16552">MPPKFKRHLNDDDVTGSVKSERRNLLEDDSDEEEDFFLVQNQVDEVIDVMQENITKVIERGERLDELQDKSESLSDNATAFSNRSKQLRRQMWWRGCKVSKSEAHGKIGQHLRAVQSPEGKAPDYKLSEDRYYGCLTFHYVS</sequence>
<accession>S7MVT5</accession>
<dbReference type="PRINTS" id="PR00219">
    <property type="entry name" value="SYNAPTOBREVN"/>
</dbReference>
<dbReference type="Proteomes" id="UP000052978">
    <property type="component" value="Unassembled WGS sequence"/>
</dbReference>